<comment type="caution">
    <text evidence="3">The sequence shown here is derived from an EMBL/GenBank/DDBJ whole genome shotgun (WGS) entry which is preliminary data.</text>
</comment>
<dbReference type="AlphaFoldDB" id="A0A0F4LSE2"/>
<feature type="transmembrane region" description="Helical" evidence="2">
    <location>
        <begin position="95"/>
        <end position="118"/>
    </location>
</feature>
<feature type="compositionally biased region" description="Polar residues" evidence="1">
    <location>
        <begin position="341"/>
        <end position="351"/>
    </location>
</feature>
<keyword evidence="4" id="KW-1185">Reference proteome</keyword>
<evidence type="ECO:0000313" key="3">
    <source>
        <dbReference type="EMBL" id="KJY60516.1"/>
    </source>
</evidence>
<evidence type="ECO:0000256" key="2">
    <source>
        <dbReference type="SAM" id="Phobius"/>
    </source>
</evidence>
<feature type="compositionally biased region" description="Low complexity" evidence="1">
    <location>
        <begin position="250"/>
        <end position="270"/>
    </location>
</feature>
<dbReference type="RefSeq" id="WP_046317917.1">
    <property type="nucleotide sequence ID" value="NZ_JBHSZT010000003.1"/>
</dbReference>
<dbReference type="HOGENOM" id="CLU_737295_0_0_9"/>
<dbReference type="Proteomes" id="UP000033558">
    <property type="component" value="Unassembled WGS sequence"/>
</dbReference>
<feature type="transmembrane region" description="Helical" evidence="2">
    <location>
        <begin position="35"/>
        <end position="60"/>
    </location>
</feature>
<name>A0A0F4LSE2_9LACO</name>
<sequence>MKITKLISGIVLIIMAVVVMLQYKFDSFIQALMGYADLGSTTSVLVALAFIIAGIIYIICNSNESIVPYIISFIILILGGAMGIFNALRFPGIMIWSWAGIVVGLMLLIAGVVTKYFLEPTVDKYGNAYSNSYYDNNNQGMQNTGNNYQQPEQFIPNANPAAPTNKQQPNVNPNPANYAGPANNFAPNPTNNNNYYNQPPAQSPQPGSNQQWNQPNPPVNNPNANLNYNNKQAPLNAQPQTNVQSPTSGPTANNAPLPNNSANSAVNPAPTSIPPTNNYRPVTNSNANSNPQAQPYNSSANNFNNQPTAQPKTTNPQPSQRRQPQPPQNQTVTPQSPQPNRAGNANYQSNPAPDYSANNTNNRKRRFKTKQRPPY</sequence>
<feature type="compositionally biased region" description="Low complexity" evidence="1">
    <location>
        <begin position="136"/>
        <end position="150"/>
    </location>
</feature>
<proteinExistence type="predicted"/>
<feature type="compositionally biased region" description="Polar residues" evidence="1">
    <location>
        <begin position="274"/>
        <end position="312"/>
    </location>
</feature>
<feature type="region of interest" description="Disordered" evidence="1">
    <location>
        <begin position="136"/>
        <end position="375"/>
    </location>
</feature>
<feature type="transmembrane region" description="Helical" evidence="2">
    <location>
        <begin position="66"/>
        <end position="88"/>
    </location>
</feature>
<keyword evidence="2" id="KW-0472">Membrane</keyword>
<evidence type="ECO:0000256" key="1">
    <source>
        <dbReference type="SAM" id="MobiDB-lite"/>
    </source>
</evidence>
<dbReference type="STRING" id="1218492.JG30_16450"/>
<keyword evidence="2" id="KW-1133">Transmembrane helix</keyword>
<feature type="compositionally biased region" description="Low complexity" evidence="1">
    <location>
        <begin position="165"/>
        <end position="214"/>
    </location>
</feature>
<evidence type="ECO:0000313" key="4">
    <source>
        <dbReference type="Proteomes" id="UP000033558"/>
    </source>
</evidence>
<dbReference type="OrthoDB" id="2330110at2"/>
<protein>
    <submittedName>
        <fullName evidence="3">Uncharacterized protein</fullName>
    </submittedName>
</protein>
<organism evidence="3 4">
    <name type="scientific">Bombilactobacillus mellifer</name>
    <dbReference type="NCBI Taxonomy" id="1218492"/>
    <lineage>
        <taxon>Bacteria</taxon>
        <taxon>Bacillati</taxon>
        <taxon>Bacillota</taxon>
        <taxon>Bacilli</taxon>
        <taxon>Lactobacillales</taxon>
        <taxon>Lactobacillaceae</taxon>
        <taxon>Bombilactobacillus</taxon>
    </lineage>
</organism>
<feature type="compositionally biased region" description="Low complexity" evidence="1">
    <location>
        <begin position="221"/>
        <end position="232"/>
    </location>
</feature>
<feature type="transmembrane region" description="Helical" evidence="2">
    <location>
        <begin position="6"/>
        <end position="23"/>
    </location>
</feature>
<keyword evidence="2" id="KW-0812">Transmembrane</keyword>
<dbReference type="EMBL" id="JXJQ01000011">
    <property type="protein sequence ID" value="KJY60516.1"/>
    <property type="molecule type" value="Genomic_DNA"/>
</dbReference>
<feature type="compositionally biased region" description="Polar residues" evidence="1">
    <location>
        <begin position="233"/>
        <end position="249"/>
    </location>
</feature>
<gene>
    <name evidence="3" type="ORF">JG30_16450</name>
</gene>
<dbReference type="PATRIC" id="fig|1218492.5.peg.1703"/>
<feature type="compositionally biased region" description="Basic residues" evidence="1">
    <location>
        <begin position="362"/>
        <end position="375"/>
    </location>
</feature>
<feature type="compositionally biased region" description="Low complexity" evidence="1">
    <location>
        <begin position="313"/>
        <end position="339"/>
    </location>
</feature>
<reference evidence="3 4" key="1">
    <citation type="submission" date="2015-01" db="EMBL/GenBank/DDBJ databases">
        <title>Comparative genomics of the lactic acid bacteria isolated from the honey bee gut.</title>
        <authorList>
            <person name="Ellegaard K.M."/>
            <person name="Tamarit D."/>
            <person name="Javelind E."/>
            <person name="Olofsson T."/>
            <person name="Andersson S.G."/>
            <person name="Vasquez A."/>
        </authorList>
    </citation>
    <scope>NUCLEOTIDE SEQUENCE [LARGE SCALE GENOMIC DNA]</scope>
    <source>
        <strain evidence="3 4">Bin4</strain>
    </source>
</reference>
<accession>A0A0F4LSE2</accession>